<organism evidence="2 3">
    <name type="scientific">Filimonas lacunae</name>
    <dbReference type="NCBI Taxonomy" id="477680"/>
    <lineage>
        <taxon>Bacteria</taxon>
        <taxon>Pseudomonadati</taxon>
        <taxon>Bacteroidota</taxon>
        <taxon>Chitinophagia</taxon>
        <taxon>Chitinophagales</taxon>
        <taxon>Chitinophagaceae</taxon>
        <taxon>Filimonas</taxon>
    </lineage>
</organism>
<accession>A0A173MBU8</accession>
<dbReference type="KEGG" id="fln:FLA_1058"/>
<dbReference type="EMBL" id="FTOR01000015">
    <property type="protein sequence ID" value="SIT34314.1"/>
    <property type="molecule type" value="Genomic_DNA"/>
</dbReference>
<keyword evidence="3" id="KW-1185">Reference proteome</keyword>
<dbReference type="RefSeq" id="WP_076382665.1">
    <property type="nucleotide sequence ID" value="NZ_AP017422.1"/>
</dbReference>
<dbReference type="Proteomes" id="UP000186917">
    <property type="component" value="Unassembled WGS sequence"/>
</dbReference>
<protein>
    <recommendedName>
        <fullName evidence="4">3-keto-disaccharide hydrolase domain-containing protein</fullName>
    </recommendedName>
</protein>
<keyword evidence="1" id="KW-0732">Signal</keyword>
<dbReference type="AlphaFoldDB" id="A0A173MBU8"/>
<feature type="signal peptide" evidence="1">
    <location>
        <begin position="1"/>
        <end position="18"/>
    </location>
</feature>
<evidence type="ECO:0000256" key="1">
    <source>
        <dbReference type="SAM" id="SignalP"/>
    </source>
</evidence>
<sequence length="221" mass="25076">MKFKILAFSLFFTSTLLAQNIELTKENTESCQVGFSFEKSMGKGVVRVVKDSLVKGADEPTYVKIKGVELKNGVIEFELLSRLLPGASDSARGFIGIAFRIAQDNKQFESFYLRPANARVLNQIRRNHSTQYFSYPDYKFDRLRREAPEKYESYADMELDKWIRVKVFIQNAQAMLYLNGQLQPALVVNDLKLGGDVAGGIGFWVENGTEGFFRNLSVSKL</sequence>
<feature type="chain" id="PRO_5030022713" description="3-keto-disaccharide hydrolase domain-containing protein" evidence="1">
    <location>
        <begin position="19"/>
        <end position="221"/>
    </location>
</feature>
<evidence type="ECO:0000313" key="3">
    <source>
        <dbReference type="Proteomes" id="UP000186917"/>
    </source>
</evidence>
<dbReference type="Gene3D" id="2.60.120.560">
    <property type="entry name" value="Exo-inulinase, domain 1"/>
    <property type="match status" value="1"/>
</dbReference>
<proteinExistence type="predicted"/>
<reference evidence="3" key="1">
    <citation type="submission" date="2017-01" db="EMBL/GenBank/DDBJ databases">
        <authorList>
            <person name="Varghese N."/>
            <person name="Submissions S."/>
        </authorList>
    </citation>
    <scope>NUCLEOTIDE SEQUENCE [LARGE SCALE GENOMIC DNA]</scope>
    <source>
        <strain evidence="3">DSM 21054</strain>
    </source>
</reference>
<name>A0A173MBU8_9BACT</name>
<gene>
    <name evidence="2" type="ORF">SAMN05421788_115108</name>
</gene>
<evidence type="ECO:0000313" key="2">
    <source>
        <dbReference type="EMBL" id="SIT34314.1"/>
    </source>
</evidence>
<evidence type="ECO:0008006" key="4">
    <source>
        <dbReference type="Google" id="ProtNLM"/>
    </source>
</evidence>